<reference evidence="2" key="1">
    <citation type="journal article" date="2022" name="Mol. Ecol. Resour.">
        <title>The genomes of chicory, endive, great burdock and yacon provide insights into Asteraceae palaeo-polyploidization history and plant inulin production.</title>
        <authorList>
            <person name="Fan W."/>
            <person name="Wang S."/>
            <person name="Wang H."/>
            <person name="Wang A."/>
            <person name="Jiang F."/>
            <person name="Liu H."/>
            <person name="Zhao H."/>
            <person name="Xu D."/>
            <person name="Zhang Y."/>
        </authorList>
    </citation>
    <scope>NUCLEOTIDE SEQUENCE [LARGE SCALE GENOMIC DNA]</scope>
    <source>
        <strain evidence="2">cv. Punajuju</strain>
    </source>
</reference>
<dbReference type="Proteomes" id="UP001055811">
    <property type="component" value="Linkage Group LG05"/>
</dbReference>
<reference evidence="1 2" key="2">
    <citation type="journal article" date="2022" name="Mol. Ecol. Resour.">
        <title>The genomes of chicory, endive, great burdock and yacon provide insights into Asteraceae paleo-polyploidization history and plant inulin production.</title>
        <authorList>
            <person name="Fan W."/>
            <person name="Wang S."/>
            <person name="Wang H."/>
            <person name="Wang A."/>
            <person name="Jiang F."/>
            <person name="Liu H."/>
            <person name="Zhao H."/>
            <person name="Xu D."/>
            <person name="Zhang Y."/>
        </authorList>
    </citation>
    <scope>NUCLEOTIDE SEQUENCE [LARGE SCALE GENOMIC DNA]</scope>
    <source>
        <strain evidence="2">cv. Punajuju</strain>
        <tissue evidence="1">Leaves</tissue>
    </source>
</reference>
<accession>A0ACB9D1I9</accession>
<gene>
    <name evidence="1" type="ORF">L2E82_30902</name>
</gene>
<comment type="caution">
    <text evidence="1">The sequence shown here is derived from an EMBL/GenBank/DDBJ whole genome shotgun (WGS) entry which is preliminary data.</text>
</comment>
<organism evidence="1 2">
    <name type="scientific">Cichorium intybus</name>
    <name type="common">Chicory</name>
    <dbReference type="NCBI Taxonomy" id="13427"/>
    <lineage>
        <taxon>Eukaryota</taxon>
        <taxon>Viridiplantae</taxon>
        <taxon>Streptophyta</taxon>
        <taxon>Embryophyta</taxon>
        <taxon>Tracheophyta</taxon>
        <taxon>Spermatophyta</taxon>
        <taxon>Magnoliopsida</taxon>
        <taxon>eudicotyledons</taxon>
        <taxon>Gunneridae</taxon>
        <taxon>Pentapetalae</taxon>
        <taxon>asterids</taxon>
        <taxon>campanulids</taxon>
        <taxon>Asterales</taxon>
        <taxon>Asteraceae</taxon>
        <taxon>Cichorioideae</taxon>
        <taxon>Cichorieae</taxon>
        <taxon>Cichoriinae</taxon>
        <taxon>Cichorium</taxon>
    </lineage>
</organism>
<name>A0ACB9D1I9_CICIN</name>
<keyword evidence="2" id="KW-1185">Reference proteome</keyword>
<dbReference type="EMBL" id="CM042013">
    <property type="protein sequence ID" value="KAI3740467.1"/>
    <property type="molecule type" value="Genomic_DNA"/>
</dbReference>
<evidence type="ECO:0000313" key="2">
    <source>
        <dbReference type="Proteomes" id="UP001055811"/>
    </source>
</evidence>
<proteinExistence type="predicted"/>
<evidence type="ECO:0000313" key="1">
    <source>
        <dbReference type="EMBL" id="KAI3740467.1"/>
    </source>
</evidence>
<sequence>MNIEVNEKQINEEEKEEGEWEGDDRNWVSEEGESEDSTEESAGEEEDEKTVGGEISNREDNFEESFIAESTVAAQAHKGWKEKDPNEYDPDNNGSGDDIVTHVETGKINPEPNFDVGRKEPTNKDLEKEAQSKRNRTDDNVIDPDRYDAPTTLKNGEVSDKLKKLLSRKLPIEEKLVMVGEI</sequence>
<protein>
    <submittedName>
        <fullName evidence="1">Uncharacterized protein</fullName>
    </submittedName>
</protein>